<evidence type="ECO:0000256" key="1">
    <source>
        <dbReference type="ARBA" id="ARBA00004997"/>
    </source>
</evidence>
<comment type="caution">
    <text evidence="15">The sequence shown here is derived from an EMBL/GenBank/DDBJ whole genome shotgun (WGS) entry which is preliminary data.</text>
</comment>
<evidence type="ECO:0000256" key="3">
    <source>
        <dbReference type="ARBA" id="ARBA00012142"/>
    </source>
</evidence>
<dbReference type="AlphaFoldDB" id="A0A369KFF1"/>
<evidence type="ECO:0000256" key="5">
    <source>
        <dbReference type="ARBA" id="ARBA00022723"/>
    </source>
</evidence>
<keyword evidence="8" id="KW-0067">ATP-binding</keyword>
<dbReference type="InterPro" id="IPR015813">
    <property type="entry name" value="Pyrv/PenolPyrv_kinase-like_dom"/>
</dbReference>
<dbReference type="InterPro" id="IPR015793">
    <property type="entry name" value="Pyrv_Knase_brl"/>
</dbReference>
<evidence type="ECO:0000256" key="2">
    <source>
        <dbReference type="ARBA" id="ARBA00008663"/>
    </source>
</evidence>
<evidence type="ECO:0000256" key="7">
    <source>
        <dbReference type="ARBA" id="ARBA00022777"/>
    </source>
</evidence>
<name>A0A369KFF1_9BACT</name>
<keyword evidence="4 13" id="KW-0808">Transferase</keyword>
<dbReference type="PRINTS" id="PR01050">
    <property type="entry name" value="PYRUVTKNASE"/>
</dbReference>
<evidence type="ECO:0000256" key="6">
    <source>
        <dbReference type="ARBA" id="ARBA00022741"/>
    </source>
</evidence>
<keyword evidence="10 13" id="KW-0324">Glycolysis</keyword>
<dbReference type="InterPro" id="IPR001697">
    <property type="entry name" value="Pyr_Knase"/>
</dbReference>
<dbReference type="Proteomes" id="UP000253816">
    <property type="component" value="Unassembled WGS sequence"/>
</dbReference>
<evidence type="ECO:0000256" key="4">
    <source>
        <dbReference type="ARBA" id="ARBA00022679"/>
    </source>
</evidence>
<keyword evidence="7 13" id="KW-0418">Kinase</keyword>
<comment type="similarity">
    <text evidence="2 13">Belongs to the pyruvate kinase family.</text>
</comment>
<dbReference type="RefSeq" id="WP_114544476.1">
    <property type="nucleotide sequence ID" value="NZ_QQBG01000017.1"/>
</dbReference>
<organism evidence="15 16">
    <name type="scientific">Candidatus Similichlamydia laticola</name>
    <dbReference type="NCBI Taxonomy" id="2170265"/>
    <lineage>
        <taxon>Bacteria</taxon>
        <taxon>Pseudomonadati</taxon>
        <taxon>Chlamydiota</taxon>
        <taxon>Chlamydiia</taxon>
        <taxon>Parachlamydiales</taxon>
        <taxon>Candidatus Parilichlamydiaceae</taxon>
        <taxon>Candidatus Similichlamydia</taxon>
    </lineage>
</organism>
<reference evidence="15 16" key="1">
    <citation type="submission" date="2018-07" db="EMBL/GenBank/DDBJ databases">
        <title>Comparative genomics of the Candidatus Parilichlamydiaceae reveals evidence of convergent evolution and genome reduction in the phylum Chlamydiae.</title>
        <authorList>
            <person name="Taylor-Brown A."/>
            <person name="Polkinghorne A."/>
        </authorList>
    </citation>
    <scope>NUCLEOTIDE SEQUENCE [LARGE SCALE GENOMIC DNA]</scope>
    <source>
        <strain evidence="15 16">Hat2</strain>
    </source>
</reference>
<dbReference type="GO" id="GO:0000287">
    <property type="term" value="F:magnesium ion binding"/>
    <property type="evidence" value="ECO:0007669"/>
    <property type="project" value="UniProtKB-UniRule"/>
</dbReference>
<dbReference type="SUPFAM" id="SSF51621">
    <property type="entry name" value="Phosphoenolpyruvate/pyruvate domain"/>
    <property type="match status" value="1"/>
</dbReference>
<dbReference type="InterPro" id="IPR015806">
    <property type="entry name" value="Pyrv_Knase_insert_dom_sf"/>
</dbReference>
<evidence type="ECO:0000256" key="10">
    <source>
        <dbReference type="ARBA" id="ARBA00023152"/>
    </source>
</evidence>
<proteinExistence type="inferred from homology"/>
<comment type="catalytic activity">
    <reaction evidence="13">
        <text>pyruvate + ATP = phosphoenolpyruvate + ADP + H(+)</text>
        <dbReference type="Rhea" id="RHEA:18157"/>
        <dbReference type="ChEBI" id="CHEBI:15361"/>
        <dbReference type="ChEBI" id="CHEBI:15378"/>
        <dbReference type="ChEBI" id="CHEBI:30616"/>
        <dbReference type="ChEBI" id="CHEBI:58702"/>
        <dbReference type="ChEBI" id="CHEBI:456216"/>
        <dbReference type="EC" id="2.7.1.40"/>
    </reaction>
</comment>
<sequence>MSDLKIICTLGPKSSCFDVLQDMIQATMDMVRINTAHGEVYEHLSRLALLGRVEKKLGKVIKRLLDLKGIDLRLGAFEGAFPLERGDLIWLVPEGEACPEKNLFAFSHPHLLKEVSVGECLRLDSGCLTTEVKSVDTDRVQIEVKNRWVLKEKKGVTLPSFSGTEGLELTVADLRALTVCSKERIDWIALSFVNHPNQVRELKSFLRREGQSHIKIMSKIETETGLNRLQAILSESDAVMFARGDLGAQLEIERLPRLQKEFFALACQNRLPAVLATQLLPSMCARPIPNRSEVTDVFNGVLDGASGLMLSEESAVGDFPVETVTLMRKLIKESTSFALHHSLSLAKTVLD</sequence>
<keyword evidence="9 13" id="KW-0460">Magnesium</keyword>
<dbReference type="GO" id="GO:0005524">
    <property type="term" value="F:ATP binding"/>
    <property type="evidence" value="ECO:0007669"/>
    <property type="project" value="UniProtKB-KW"/>
</dbReference>
<evidence type="ECO:0000256" key="9">
    <source>
        <dbReference type="ARBA" id="ARBA00022842"/>
    </source>
</evidence>
<dbReference type="SUPFAM" id="SSF50800">
    <property type="entry name" value="PK beta-barrel domain-like"/>
    <property type="match status" value="1"/>
</dbReference>
<evidence type="ECO:0000259" key="14">
    <source>
        <dbReference type="Pfam" id="PF00224"/>
    </source>
</evidence>
<evidence type="ECO:0000313" key="16">
    <source>
        <dbReference type="Proteomes" id="UP000253816"/>
    </source>
</evidence>
<dbReference type="Gene3D" id="3.20.20.60">
    <property type="entry name" value="Phosphoenolpyruvate-binding domains"/>
    <property type="match status" value="1"/>
</dbReference>
<keyword evidence="16" id="KW-1185">Reference proteome</keyword>
<dbReference type="PANTHER" id="PTHR11817">
    <property type="entry name" value="PYRUVATE KINASE"/>
    <property type="match status" value="1"/>
</dbReference>
<evidence type="ECO:0000256" key="12">
    <source>
        <dbReference type="NCBIfam" id="TIGR01064"/>
    </source>
</evidence>
<protein>
    <recommendedName>
        <fullName evidence="3 12">Pyruvate kinase</fullName>
        <ecNumber evidence="3 12">2.7.1.40</ecNumber>
    </recommendedName>
</protein>
<dbReference type="GO" id="GO:0016301">
    <property type="term" value="F:kinase activity"/>
    <property type="evidence" value="ECO:0007669"/>
    <property type="project" value="UniProtKB-KW"/>
</dbReference>
<evidence type="ECO:0000313" key="15">
    <source>
        <dbReference type="EMBL" id="RDB31425.1"/>
    </source>
</evidence>
<dbReference type="GO" id="GO:0004743">
    <property type="term" value="F:pyruvate kinase activity"/>
    <property type="evidence" value="ECO:0007669"/>
    <property type="project" value="UniProtKB-UniRule"/>
</dbReference>
<dbReference type="EC" id="2.7.1.40" evidence="3 12"/>
<dbReference type="Gene3D" id="2.40.33.10">
    <property type="entry name" value="PK beta-barrel domain-like"/>
    <property type="match status" value="1"/>
</dbReference>
<keyword evidence="5" id="KW-0479">Metal-binding</keyword>
<evidence type="ECO:0000256" key="13">
    <source>
        <dbReference type="RuleBase" id="RU000504"/>
    </source>
</evidence>
<dbReference type="OrthoDB" id="9812123at2"/>
<keyword evidence="11 15" id="KW-0670">Pyruvate</keyword>
<gene>
    <name evidence="15" type="ORF">HAT2_00470</name>
</gene>
<evidence type="ECO:0000256" key="8">
    <source>
        <dbReference type="ARBA" id="ARBA00022840"/>
    </source>
</evidence>
<feature type="domain" description="Pyruvate kinase barrel" evidence="14">
    <location>
        <begin position="4"/>
        <end position="324"/>
    </location>
</feature>
<keyword evidence="6" id="KW-0547">Nucleotide-binding</keyword>
<dbReference type="NCBIfam" id="TIGR01064">
    <property type="entry name" value="pyruv_kin"/>
    <property type="match status" value="1"/>
</dbReference>
<dbReference type="UniPathway" id="UPA00109">
    <property type="reaction ID" value="UER00188"/>
</dbReference>
<evidence type="ECO:0000256" key="11">
    <source>
        <dbReference type="ARBA" id="ARBA00023317"/>
    </source>
</evidence>
<dbReference type="InterPro" id="IPR011037">
    <property type="entry name" value="Pyrv_Knase-like_insert_dom_sf"/>
</dbReference>
<comment type="pathway">
    <text evidence="1 13">Carbohydrate degradation; glycolysis; pyruvate from D-glyceraldehyde 3-phosphate: step 5/5.</text>
</comment>
<accession>A0A369KFF1</accession>
<dbReference type="GO" id="GO:0030955">
    <property type="term" value="F:potassium ion binding"/>
    <property type="evidence" value="ECO:0007669"/>
    <property type="project" value="UniProtKB-UniRule"/>
</dbReference>
<dbReference type="EMBL" id="QQBG01000017">
    <property type="protein sequence ID" value="RDB31425.1"/>
    <property type="molecule type" value="Genomic_DNA"/>
</dbReference>
<dbReference type="Pfam" id="PF00224">
    <property type="entry name" value="PK"/>
    <property type="match status" value="1"/>
</dbReference>
<dbReference type="InterPro" id="IPR040442">
    <property type="entry name" value="Pyrv_kinase-like_dom_sf"/>
</dbReference>